<dbReference type="Proteomes" id="UP000694036">
    <property type="component" value="Chromosome"/>
</dbReference>
<proteinExistence type="predicted"/>
<dbReference type="EMBL" id="CP077713">
    <property type="protein sequence ID" value="QXJ35714.1"/>
    <property type="molecule type" value="Genomic_DNA"/>
</dbReference>
<sequence>MKIGINDLLLALSNRYVKVLRYVLLWLKENCKINPTKKGVKTIIHQDVLWTASIFS</sequence>
<evidence type="ECO:0000313" key="1">
    <source>
        <dbReference type="EMBL" id="QXJ35714.1"/>
    </source>
</evidence>
<dbReference type="AlphaFoldDB" id="A0A8F5GZV3"/>
<accession>A0A8F5GZV3</accession>
<organism evidence="1 2">
    <name type="scientific">Saccharolobus shibatae</name>
    <dbReference type="NCBI Taxonomy" id="2286"/>
    <lineage>
        <taxon>Archaea</taxon>
        <taxon>Thermoproteota</taxon>
        <taxon>Thermoprotei</taxon>
        <taxon>Sulfolobales</taxon>
        <taxon>Sulfolobaceae</taxon>
        <taxon>Saccharolobus</taxon>
    </lineage>
</organism>
<keyword evidence="2" id="KW-1185">Reference proteome</keyword>
<gene>
    <name evidence="1" type="ORF">J5U22_02261</name>
</gene>
<evidence type="ECO:0000313" key="2">
    <source>
        <dbReference type="Proteomes" id="UP000694036"/>
    </source>
</evidence>
<protein>
    <submittedName>
        <fullName evidence="1">Uncharacterized protein</fullName>
    </submittedName>
</protein>
<reference evidence="1 2" key="1">
    <citation type="journal article" date="2021" name="Environ. Microbiol.">
        <title>New insights into the diversity and evolution of the archaeal mobilome from three complete genomes of Saccharolobus shibatae.</title>
        <authorList>
            <person name="Medvedeva S."/>
            <person name="Brandt D."/>
            <person name="Cvirkaite-Krupovic V."/>
            <person name="Liu Y."/>
            <person name="Severinov K."/>
            <person name="Ishino S."/>
            <person name="Ishino Y."/>
            <person name="Prangishvili D."/>
            <person name="Kalinowski J."/>
            <person name="Krupovic M."/>
        </authorList>
    </citation>
    <scope>NUCLEOTIDE SEQUENCE [LARGE SCALE GENOMIC DNA]</scope>
    <source>
        <strain evidence="1 2">S38A</strain>
    </source>
</reference>
<name>A0A8F5GZV3_9CREN</name>